<dbReference type="EMBL" id="CP037423">
    <property type="protein sequence ID" value="QDV40681.1"/>
    <property type="molecule type" value="Genomic_DNA"/>
</dbReference>
<dbReference type="KEGG" id="snep:Enr13x_05160"/>
<dbReference type="AlphaFoldDB" id="A0A518HIK5"/>
<dbReference type="RefSeq" id="WP_145384512.1">
    <property type="nucleotide sequence ID" value="NZ_CP037423.1"/>
</dbReference>
<dbReference type="OrthoDB" id="290552at2"/>
<organism evidence="2 3">
    <name type="scientific">Stieleria neptunia</name>
    <dbReference type="NCBI Taxonomy" id="2527979"/>
    <lineage>
        <taxon>Bacteria</taxon>
        <taxon>Pseudomonadati</taxon>
        <taxon>Planctomycetota</taxon>
        <taxon>Planctomycetia</taxon>
        <taxon>Pirellulales</taxon>
        <taxon>Pirellulaceae</taxon>
        <taxon>Stieleria</taxon>
    </lineage>
</organism>
<keyword evidence="1" id="KW-0732">Signal</keyword>
<evidence type="ECO:0000256" key="1">
    <source>
        <dbReference type="SAM" id="SignalP"/>
    </source>
</evidence>
<accession>A0A518HIK5</accession>
<evidence type="ECO:0000313" key="3">
    <source>
        <dbReference type="Proteomes" id="UP000319004"/>
    </source>
</evidence>
<sequence length="342" mass="37225" precursor="true">MIPSKKSSPIKSTALVSMALASMALISISLAAVADACQVPVFRYALERWPADNYELVVLHDGPLGEAESKLVEHLRASDRQSSVAANCGVRLIEVADLQDDVLKSVWTEHGKSGKPVLVSLYPVTAQEVPDRLIAAAPLNAESVGNLIDSPIRQEIAKRLVAGESAVWIFVPCGDPKQDQVALDNLTRLVQQNEQSLELPEQEEIEDEQELLQQVAIDLRLDFSILTLQRDDPKEQFLLKMLLASEPDLEGLDQPMAFPVLGRGRVLYALVGKGISELTIGLASRFIIGPCSCQVKNQNPGFDLLMAVDWEKKIGTAKLSDPLPETTSAPVLLTIPPGRNAK</sequence>
<keyword evidence="3" id="KW-1185">Reference proteome</keyword>
<dbReference type="Proteomes" id="UP000319004">
    <property type="component" value="Chromosome"/>
</dbReference>
<gene>
    <name evidence="2" type="ORF">Enr13x_05160</name>
</gene>
<feature type="chain" id="PRO_5021917637" evidence="1">
    <location>
        <begin position="32"/>
        <end position="342"/>
    </location>
</feature>
<reference evidence="2 3" key="1">
    <citation type="submission" date="2019-03" db="EMBL/GenBank/DDBJ databases">
        <title>Deep-cultivation of Planctomycetes and their phenomic and genomic characterization uncovers novel biology.</title>
        <authorList>
            <person name="Wiegand S."/>
            <person name="Jogler M."/>
            <person name="Boedeker C."/>
            <person name="Pinto D."/>
            <person name="Vollmers J."/>
            <person name="Rivas-Marin E."/>
            <person name="Kohn T."/>
            <person name="Peeters S.H."/>
            <person name="Heuer A."/>
            <person name="Rast P."/>
            <person name="Oberbeckmann S."/>
            <person name="Bunk B."/>
            <person name="Jeske O."/>
            <person name="Meyerdierks A."/>
            <person name="Storesund J.E."/>
            <person name="Kallscheuer N."/>
            <person name="Luecker S."/>
            <person name="Lage O.M."/>
            <person name="Pohl T."/>
            <person name="Merkel B.J."/>
            <person name="Hornburger P."/>
            <person name="Mueller R.-W."/>
            <person name="Bruemmer F."/>
            <person name="Labrenz M."/>
            <person name="Spormann A.M."/>
            <person name="Op den Camp H."/>
            <person name="Overmann J."/>
            <person name="Amann R."/>
            <person name="Jetten M.S.M."/>
            <person name="Mascher T."/>
            <person name="Medema M.H."/>
            <person name="Devos D.P."/>
            <person name="Kaster A.-K."/>
            <person name="Ovreas L."/>
            <person name="Rohde M."/>
            <person name="Galperin M.Y."/>
            <person name="Jogler C."/>
        </authorList>
    </citation>
    <scope>NUCLEOTIDE SEQUENCE [LARGE SCALE GENOMIC DNA]</scope>
    <source>
        <strain evidence="2 3">Enr13</strain>
    </source>
</reference>
<evidence type="ECO:0000313" key="2">
    <source>
        <dbReference type="EMBL" id="QDV40681.1"/>
    </source>
</evidence>
<name>A0A518HIK5_9BACT</name>
<feature type="signal peptide" evidence="1">
    <location>
        <begin position="1"/>
        <end position="31"/>
    </location>
</feature>
<proteinExistence type="predicted"/>
<protein>
    <submittedName>
        <fullName evidence="2">Uncharacterized protein</fullName>
    </submittedName>
</protein>